<dbReference type="NCBIfam" id="TIGR00937">
    <property type="entry name" value="2A51"/>
    <property type="match status" value="1"/>
</dbReference>
<feature type="transmembrane region" description="Helical" evidence="7">
    <location>
        <begin position="73"/>
        <end position="97"/>
    </location>
</feature>
<dbReference type="PANTHER" id="PTHR33567:SF3">
    <property type="entry name" value="CHROMATE ION TRANSPORTER (EUROFUNG)"/>
    <property type="match status" value="1"/>
</dbReference>
<keyword evidence="6 7" id="KW-0472">Membrane</keyword>
<dbReference type="InterPro" id="IPR003370">
    <property type="entry name" value="Chromate_transpt"/>
</dbReference>
<keyword evidence="3" id="KW-1003">Cell membrane</keyword>
<evidence type="ECO:0000313" key="8">
    <source>
        <dbReference type="EMBL" id="ABZ75381.1"/>
    </source>
</evidence>
<evidence type="ECO:0000256" key="3">
    <source>
        <dbReference type="ARBA" id="ARBA00022475"/>
    </source>
</evidence>
<dbReference type="HOGENOM" id="CLU_018106_0_1_6"/>
<evidence type="ECO:0000256" key="1">
    <source>
        <dbReference type="ARBA" id="ARBA00004651"/>
    </source>
</evidence>
<dbReference type="InterPro" id="IPR014047">
    <property type="entry name" value="Chr_Tranpt_l_chain"/>
</dbReference>
<dbReference type="eggNOG" id="COG2059">
    <property type="taxonomic scope" value="Bacteria"/>
</dbReference>
<evidence type="ECO:0000256" key="4">
    <source>
        <dbReference type="ARBA" id="ARBA00022692"/>
    </source>
</evidence>
<evidence type="ECO:0000256" key="7">
    <source>
        <dbReference type="SAM" id="Phobius"/>
    </source>
</evidence>
<comment type="subcellular location">
    <subcellularLocation>
        <location evidence="1">Cell membrane</location>
        <topology evidence="1">Multi-pass membrane protein</topology>
    </subcellularLocation>
</comment>
<evidence type="ECO:0000256" key="6">
    <source>
        <dbReference type="ARBA" id="ARBA00023136"/>
    </source>
</evidence>
<feature type="transmembrane region" description="Helical" evidence="7">
    <location>
        <begin position="109"/>
        <end position="130"/>
    </location>
</feature>
<name>B0TTN8_SHEHH</name>
<dbReference type="Proteomes" id="UP000001317">
    <property type="component" value="Chromosome"/>
</dbReference>
<keyword evidence="4 7" id="KW-0812">Transmembrane</keyword>
<evidence type="ECO:0000256" key="5">
    <source>
        <dbReference type="ARBA" id="ARBA00022989"/>
    </source>
</evidence>
<evidence type="ECO:0000313" key="9">
    <source>
        <dbReference type="Proteomes" id="UP000001317"/>
    </source>
</evidence>
<keyword evidence="9" id="KW-1185">Reference proteome</keyword>
<proteinExistence type="inferred from homology"/>
<keyword evidence="5 7" id="KW-1133">Transmembrane helix</keyword>
<protein>
    <submittedName>
        <fullName evidence="8">Chromate transporter, chromate ion transporter (CHR) family</fullName>
    </submittedName>
</protein>
<feature type="transmembrane region" description="Helical" evidence="7">
    <location>
        <begin position="357"/>
        <end position="378"/>
    </location>
</feature>
<dbReference type="EMBL" id="CP000931">
    <property type="protein sequence ID" value="ABZ75381.1"/>
    <property type="molecule type" value="Genomic_DNA"/>
</dbReference>
<sequence length="404" mass="43171">MVMFQIFLRFFSLGLVSFGGPAAHIGYFRQTFVQELNWLDDKHYGSLVALSQFMPGPGSSQVGFAIGYHRGGLLGAIAAFIGFTLPSFILLFLLAVTSSQWLEYSFTQGIIHGLKLLAVVVVADAIWIMFKQFCQRKQAKLLMLLSCAIILLQPSMLVQFGLLISAAMVGRYYLSAEPDEGVATTATKAATKTTVQQPIKLNFFWLSLFSGLLIASLVVIGLSKQAGISNLTELFSQFYQVGSMVFGGGHVVLPLLQSSVGDTMSNDQFLTGYALAQAVPGPMFALAAFLGAEIWVEQPLIGALVATLAIFLPGFLLMLVALKSWHALSARPQVIGAVAGVNACVVGFLLAALYSPIFISAVLSPLDMALVVLGFGLFKIFKPNIFILVTGFGVTGAVIGAFAG</sequence>
<dbReference type="Pfam" id="PF02417">
    <property type="entry name" value="Chromate_transp"/>
    <property type="match status" value="2"/>
</dbReference>
<gene>
    <name evidence="8" type="ordered locus">Shal_0806</name>
</gene>
<feature type="transmembrane region" description="Helical" evidence="7">
    <location>
        <begin position="334"/>
        <end position="351"/>
    </location>
</feature>
<dbReference type="KEGG" id="shl:Shal_0806"/>
<evidence type="ECO:0000256" key="2">
    <source>
        <dbReference type="ARBA" id="ARBA00005262"/>
    </source>
</evidence>
<dbReference type="GO" id="GO:0005886">
    <property type="term" value="C:plasma membrane"/>
    <property type="evidence" value="ECO:0007669"/>
    <property type="project" value="UniProtKB-SubCell"/>
</dbReference>
<organism evidence="8 9">
    <name type="scientific">Shewanella halifaxensis (strain HAW-EB4)</name>
    <dbReference type="NCBI Taxonomy" id="458817"/>
    <lineage>
        <taxon>Bacteria</taxon>
        <taxon>Pseudomonadati</taxon>
        <taxon>Pseudomonadota</taxon>
        <taxon>Gammaproteobacteria</taxon>
        <taxon>Alteromonadales</taxon>
        <taxon>Shewanellaceae</taxon>
        <taxon>Shewanella</taxon>
    </lineage>
</organism>
<comment type="similarity">
    <text evidence="2">Belongs to the chromate ion transporter (CHR) (TC 2.A.51) family.</text>
</comment>
<dbReference type="AlphaFoldDB" id="B0TTN8"/>
<dbReference type="GO" id="GO:0015109">
    <property type="term" value="F:chromate transmembrane transporter activity"/>
    <property type="evidence" value="ECO:0007669"/>
    <property type="project" value="InterPro"/>
</dbReference>
<dbReference type="PIRSF" id="PIRSF004810">
    <property type="entry name" value="ChrA"/>
    <property type="match status" value="1"/>
</dbReference>
<feature type="transmembrane region" description="Helical" evidence="7">
    <location>
        <begin position="385"/>
        <end position="403"/>
    </location>
</feature>
<reference evidence="8" key="1">
    <citation type="submission" date="2008-01" db="EMBL/GenBank/DDBJ databases">
        <title>Complete sequence of Shewanella halifaxensis HAW-EB4.</title>
        <authorList>
            <consortium name="US DOE Joint Genome Institute"/>
            <person name="Copeland A."/>
            <person name="Lucas S."/>
            <person name="Lapidus A."/>
            <person name="Glavina del Rio T."/>
            <person name="Dalin E."/>
            <person name="Tice H."/>
            <person name="Bruce D."/>
            <person name="Goodwin L."/>
            <person name="Pitluck S."/>
            <person name="Sims D."/>
            <person name="Brettin T."/>
            <person name="Detter J.C."/>
            <person name="Han C."/>
            <person name="Kuske C.R."/>
            <person name="Schmutz J."/>
            <person name="Larimer F."/>
            <person name="Land M."/>
            <person name="Hauser L."/>
            <person name="Kyrpides N."/>
            <person name="Kim E."/>
            <person name="Zhao J.-S."/>
            <person name="Richardson P."/>
        </authorList>
    </citation>
    <scope>NUCLEOTIDE SEQUENCE [LARGE SCALE GENOMIC DNA]</scope>
    <source>
        <strain evidence="8">HAW-EB4</strain>
    </source>
</reference>
<feature type="transmembrane region" description="Helical" evidence="7">
    <location>
        <begin position="203"/>
        <end position="222"/>
    </location>
</feature>
<feature type="transmembrane region" description="Helical" evidence="7">
    <location>
        <begin position="300"/>
        <end position="322"/>
    </location>
</feature>
<feature type="transmembrane region" description="Helical" evidence="7">
    <location>
        <begin position="142"/>
        <end position="169"/>
    </location>
</feature>
<feature type="transmembrane region" description="Helical" evidence="7">
    <location>
        <begin position="234"/>
        <end position="256"/>
    </location>
</feature>
<dbReference type="PANTHER" id="PTHR33567">
    <property type="entry name" value="CHROMATE ION TRANSPORTER (EUROFUNG)"/>
    <property type="match status" value="1"/>
</dbReference>
<feature type="transmembrane region" description="Helical" evidence="7">
    <location>
        <begin position="6"/>
        <end position="28"/>
    </location>
</feature>
<accession>B0TTN8</accession>